<dbReference type="EMBL" id="KZ506581">
    <property type="protein sequence ID" value="PKU39077.1"/>
    <property type="molecule type" value="Genomic_DNA"/>
</dbReference>
<sequence>MLRYLSTQKEEQITPERISLQFFEPSEDELENTEPNIAVIAKKEKKKKKKRKKEKKKISFHKTWWMLC</sequence>
<reference evidence="2" key="1">
    <citation type="submission" date="2017-11" db="EMBL/GenBank/DDBJ databases">
        <authorList>
            <person name="Lima N.C."/>
            <person name="Parody-Merino A.M."/>
            <person name="Battley P.F."/>
            <person name="Fidler A.E."/>
            <person name="Prosdocimi F."/>
        </authorList>
    </citation>
    <scope>NUCLEOTIDE SEQUENCE [LARGE SCALE GENOMIC DNA]</scope>
</reference>
<dbReference type="AlphaFoldDB" id="A0A2I0TZ10"/>
<evidence type="ECO:0000313" key="2">
    <source>
        <dbReference type="Proteomes" id="UP000233556"/>
    </source>
</evidence>
<reference evidence="2" key="2">
    <citation type="submission" date="2017-12" db="EMBL/GenBank/DDBJ databases">
        <title>Genome sequence of the Bar-tailed Godwit (Limosa lapponica baueri).</title>
        <authorList>
            <person name="Lima N.C.B."/>
            <person name="Parody-Merino A.M."/>
            <person name="Battley P.F."/>
            <person name="Fidler A.E."/>
            <person name="Prosdocimi F."/>
        </authorList>
    </citation>
    <scope>NUCLEOTIDE SEQUENCE [LARGE SCALE GENOMIC DNA]</scope>
</reference>
<dbReference type="Proteomes" id="UP000233556">
    <property type="component" value="Unassembled WGS sequence"/>
</dbReference>
<proteinExistence type="predicted"/>
<accession>A0A2I0TZ10</accession>
<evidence type="ECO:0000313" key="1">
    <source>
        <dbReference type="EMBL" id="PKU39077.1"/>
    </source>
</evidence>
<protein>
    <submittedName>
        <fullName evidence="1">Uncharacterized protein</fullName>
    </submittedName>
</protein>
<gene>
    <name evidence="1" type="ORF">llap_10622</name>
</gene>
<keyword evidence="2" id="KW-1185">Reference proteome</keyword>
<name>A0A2I0TZ10_LIMLA</name>
<organism evidence="1 2">
    <name type="scientific">Limosa lapponica baueri</name>
    <dbReference type="NCBI Taxonomy" id="1758121"/>
    <lineage>
        <taxon>Eukaryota</taxon>
        <taxon>Metazoa</taxon>
        <taxon>Chordata</taxon>
        <taxon>Craniata</taxon>
        <taxon>Vertebrata</taxon>
        <taxon>Euteleostomi</taxon>
        <taxon>Archelosauria</taxon>
        <taxon>Archosauria</taxon>
        <taxon>Dinosauria</taxon>
        <taxon>Saurischia</taxon>
        <taxon>Theropoda</taxon>
        <taxon>Coelurosauria</taxon>
        <taxon>Aves</taxon>
        <taxon>Neognathae</taxon>
        <taxon>Neoaves</taxon>
        <taxon>Charadriiformes</taxon>
        <taxon>Scolopacidae</taxon>
        <taxon>Limosa</taxon>
    </lineage>
</organism>